<dbReference type="InterPro" id="IPR008993">
    <property type="entry name" value="TIMP-like_OB-fold"/>
</dbReference>
<evidence type="ECO:0008006" key="5">
    <source>
        <dbReference type="Google" id="ProtNLM"/>
    </source>
</evidence>
<keyword evidence="4" id="KW-1185">Reference proteome</keyword>
<dbReference type="AlphaFoldDB" id="A0AAD5QQ70"/>
<dbReference type="Pfam" id="PF00965">
    <property type="entry name" value="TIMP"/>
    <property type="match status" value="1"/>
</dbReference>
<dbReference type="Gene3D" id="2.40.50.120">
    <property type="match status" value="1"/>
</dbReference>
<dbReference type="SUPFAM" id="SSF50242">
    <property type="entry name" value="TIMP-like"/>
    <property type="match status" value="1"/>
</dbReference>
<dbReference type="InterPro" id="IPR001820">
    <property type="entry name" value="TIMP"/>
</dbReference>
<protein>
    <recommendedName>
        <fullName evidence="5">NTR domain-containing protein</fullName>
    </recommendedName>
</protein>
<comment type="caution">
    <text evidence="3">The sequence shown here is derived from an EMBL/GenBank/DDBJ whole genome shotgun (WGS) entry which is preliminary data.</text>
</comment>
<evidence type="ECO:0000313" key="4">
    <source>
        <dbReference type="Proteomes" id="UP001196413"/>
    </source>
</evidence>
<comment type="subcellular location">
    <subcellularLocation>
        <location evidence="1">Secreted</location>
    </subcellularLocation>
</comment>
<evidence type="ECO:0000313" key="3">
    <source>
        <dbReference type="EMBL" id="KAJ1357654.1"/>
    </source>
</evidence>
<proteinExistence type="predicted"/>
<dbReference type="GO" id="GO:0008191">
    <property type="term" value="F:metalloendopeptidase inhibitor activity"/>
    <property type="evidence" value="ECO:0007669"/>
    <property type="project" value="InterPro"/>
</dbReference>
<evidence type="ECO:0000256" key="1">
    <source>
        <dbReference type="ARBA" id="ARBA00004613"/>
    </source>
</evidence>
<gene>
    <name evidence="3" type="ORF">KIN20_015839</name>
</gene>
<dbReference type="EMBL" id="JAHQIW010003213">
    <property type="protein sequence ID" value="KAJ1357654.1"/>
    <property type="molecule type" value="Genomic_DNA"/>
</dbReference>
<accession>A0AAD5QQ70</accession>
<evidence type="ECO:0000256" key="2">
    <source>
        <dbReference type="ARBA" id="ARBA00022525"/>
    </source>
</evidence>
<sequence>MSQSVYGLEHIEVYKKPLYNQTLPSVVYSYPESLCGLTMEVGKEYLLTGKRSRGDIYVDLCGQMNRGFNVGAVEFHTVSRKLRAKIKKFRC</sequence>
<name>A0AAD5QQ70_PARTN</name>
<organism evidence="3 4">
    <name type="scientific">Parelaphostrongylus tenuis</name>
    <name type="common">Meningeal worm</name>
    <dbReference type="NCBI Taxonomy" id="148309"/>
    <lineage>
        <taxon>Eukaryota</taxon>
        <taxon>Metazoa</taxon>
        <taxon>Ecdysozoa</taxon>
        <taxon>Nematoda</taxon>
        <taxon>Chromadorea</taxon>
        <taxon>Rhabditida</taxon>
        <taxon>Rhabditina</taxon>
        <taxon>Rhabditomorpha</taxon>
        <taxon>Strongyloidea</taxon>
        <taxon>Metastrongylidae</taxon>
        <taxon>Parelaphostrongylus</taxon>
    </lineage>
</organism>
<reference evidence="3" key="1">
    <citation type="submission" date="2021-06" db="EMBL/GenBank/DDBJ databases">
        <title>Parelaphostrongylus tenuis whole genome reference sequence.</title>
        <authorList>
            <person name="Garwood T.J."/>
            <person name="Larsen P.A."/>
            <person name="Fountain-Jones N.M."/>
            <person name="Garbe J.R."/>
            <person name="Macchietto M.G."/>
            <person name="Kania S.A."/>
            <person name="Gerhold R.W."/>
            <person name="Richards J.E."/>
            <person name="Wolf T.M."/>
        </authorList>
    </citation>
    <scope>NUCLEOTIDE SEQUENCE</scope>
    <source>
        <strain evidence="3">MNPRO001-30</strain>
        <tissue evidence="3">Meninges</tissue>
    </source>
</reference>
<keyword evidence="2" id="KW-0964">Secreted</keyword>
<dbReference type="GO" id="GO:0005576">
    <property type="term" value="C:extracellular region"/>
    <property type="evidence" value="ECO:0007669"/>
    <property type="project" value="UniProtKB-SubCell"/>
</dbReference>
<dbReference type="Proteomes" id="UP001196413">
    <property type="component" value="Unassembled WGS sequence"/>
</dbReference>